<dbReference type="CDD" id="cd04433">
    <property type="entry name" value="AFD_class_I"/>
    <property type="match status" value="1"/>
</dbReference>
<dbReference type="PANTHER" id="PTHR43201:SF5">
    <property type="entry name" value="MEDIUM-CHAIN ACYL-COA LIGASE ACSF2, MITOCHONDRIAL"/>
    <property type="match status" value="1"/>
</dbReference>
<dbReference type="InterPro" id="IPR000873">
    <property type="entry name" value="AMP-dep_synth/lig_dom"/>
</dbReference>
<evidence type="ECO:0000259" key="4">
    <source>
        <dbReference type="Pfam" id="PF13193"/>
    </source>
</evidence>
<comment type="similarity">
    <text evidence="1">Belongs to the ATP-dependent AMP-binding enzyme family.</text>
</comment>
<organism evidence="5 6">
    <name type="scientific">Asanoa siamensis</name>
    <dbReference type="NCBI Taxonomy" id="926357"/>
    <lineage>
        <taxon>Bacteria</taxon>
        <taxon>Bacillati</taxon>
        <taxon>Actinomycetota</taxon>
        <taxon>Actinomycetes</taxon>
        <taxon>Micromonosporales</taxon>
        <taxon>Micromonosporaceae</taxon>
        <taxon>Asanoa</taxon>
    </lineage>
</organism>
<evidence type="ECO:0000313" key="5">
    <source>
        <dbReference type="EMBL" id="GIF74690.1"/>
    </source>
</evidence>
<keyword evidence="2" id="KW-0436">Ligase</keyword>
<comment type="caution">
    <text evidence="5">The sequence shown here is derived from an EMBL/GenBank/DDBJ whole genome shotgun (WGS) entry which is preliminary data.</text>
</comment>
<dbReference type="Gene3D" id="3.30.300.30">
    <property type="match status" value="1"/>
</dbReference>
<keyword evidence="6" id="KW-1185">Reference proteome</keyword>
<evidence type="ECO:0000259" key="3">
    <source>
        <dbReference type="Pfam" id="PF00501"/>
    </source>
</evidence>
<dbReference type="Gene3D" id="3.40.50.980">
    <property type="match status" value="1"/>
</dbReference>
<dbReference type="InterPro" id="IPR045851">
    <property type="entry name" value="AMP-bd_C_sf"/>
</dbReference>
<dbReference type="PANTHER" id="PTHR43201">
    <property type="entry name" value="ACYL-COA SYNTHETASE"/>
    <property type="match status" value="1"/>
</dbReference>
<feature type="domain" description="AMP-binding enzyme C-terminal" evidence="4">
    <location>
        <begin position="448"/>
        <end position="522"/>
    </location>
</feature>
<sequence>MTPAAHAVVTLARRGLLTPAAPHRVPAQIGALRRWGYGLGGSLLSAAARSPSRVALADPAGTLTYAEVRDQALRLARSLRQTTDLPAVQAAADGQAGGAAVGGGAGIGPGDRVGVLCRNHRGFVLSAVALSLLGADVVLINTAFSAAQIAAVVRDHGLRLVVHDPEFSVSGTATLSSAGFEALPDPGGPLTPPRRPGPTVVLTSGTTGTPKGARRPNPAGLGPLVSILDRIPVQAGDRLMIAAPLFHTWGYAALQLAFGLRASVVLTPRFAPESLVDTVRTHRCTGVFAVPVMLSRLLDAGAVLPGVRVVAVSGSALPGDLATRFMDTHGDVLYNLYGSTEVSWASVATPAELRRSPATAGRPPRGTRVMILGADGSPVPPGTVGRIFVGNDMLFEGYAGDLGGVESRDGLLATGDLGVLDASGLLTVSGRADDMVVSGGENVFPSAVEDLLATLPGVREVAVVGVPDPTFGQRLAAHVVCHAGASVSADDVREHVRRHGAAFAVPRDVRFLAALPRTATGKVIKRAL</sequence>
<dbReference type="PROSITE" id="PS00455">
    <property type="entry name" value="AMP_BINDING"/>
    <property type="match status" value="1"/>
</dbReference>
<name>A0ABQ4CTS5_9ACTN</name>
<protein>
    <submittedName>
        <fullName evidence="5">Fatty-acyl-CoA synthase</fullName>
    </submittedName>
</protein>
<dbReference type="SUPFAM" id="SSF56801">
    <property type="entry name" value="Acetyl-CoA synthetase-like"/>
    <property type="match status" value="1"/>
</dbReference>
<dbReference type="InterPro" id="IPR020845">
    <property type="entry name" value="AMP-binding_CS"/>
</dbReference>
<dbReference type="Pfam" id="PF13193">
    <property type="entry name" value="AMP-binding_C"/>
    <property type="match status" value="1"/>
</dbReference>
<dbReference type="InterPro" id="IPR025110">
    <property type="entry name" value="AMP-bd_C"/>
</dbReference>
<dbReference type="EMBL" id="BONE01000034">
    <property type="protein sequence ID" value="GIF74690.1"/>
    <property type="molecule type" value="Genomic_DNA"/>
</dbReference>
<reference evidence="5 6" key="1">
    <citation type="submission" date="2021-01" db="EMBL/GenBank/DDBJ databases">
        <title>Whole genome shotgun sequence of Asanoa siamensis NBRC 107932.</title>
        <authorList>
            <person name="Komaki H."/>
            <person name="Tamura T."/>
        </authorList>
    </citation>
    <scope>NUCLEOTIDE SEQUENCE [LARGE SCALE GENOMIC DNA]</scope>
    <source>
        <strain evidence="5 6">NBRC 107932</strain>
    </source>
</reference>
<dbReference type="InterPro" id="IPR042099">
    <property type="entry name" value="ANL_N_sf"/>
</dbReference>
<evidence type="ECO:0000256" key="2">
    <source>
        <dbReference type="ARBA" id="ARBA00022598"/>
    </source>
</evidence>
<evidence type="ECO:0000256" key="1">
    <source>
        <dbReference type="ARBA" id="ARBA00006432"/>
    </source>
</evidence>
<dbReference type="Pfam" id="PF00501">
    <property type="entry name" value="AMP-binding"/>
    <property type="match status" value="1"/>
</dbReference>
<feature type="domain" description="AMP-dependent synthetase/ligase" evidence="3">
    <location>
        <begin position="105"/>
        <end position="398"/>
    </location>
</feature>
<evidence type="ECO:0000313" key="6">
    <source>
        <dbReference type="Proteomes" id="UP000604117"/>
    </source>
</evidence>
<accession>A0ABQ4CTS5</accession>
<dbReference type="Gene3D" id="3.40.50.12780">
    <property type="entry name" value="N-terminal domain of ligase-like"/>
    <property type="match status" value="1"/>
</dbReference>
<proteinExistence type="inferred from homology"/>
<dbReference type="RefSeq" id="WP_239126872.1">
    <property type="nucleotide sequence ID" value="NZ_BONE01000034.1"/>
</dbReference>
<dbReference type="Proteomes" id="UP000604117">
    <property type="component" value="Unassembled WGS sequence"/>
</dbReference>
<gene>
    <name evidence="5" type="ORF">Asi02nite_42080</name>
</gene>